<gene>
    <name evidence="1" type="ORF">C8P67_102288</name>
</gene>
<keyword evidence="2" id="KW-1185">Reference proteome</keyword>
<sequence>MKDLLLSNWHAMRIFRLAFAVFLFVQAYNTHEWFFIIFGLFFFFQALFNSGCGPNGCAVPKNKYNKK</sequence>
<reference evidence="1 2" key="1">
    <citation type="submission" date="2018-08" db="EMBL/GenBank/DDBJ databases">
        <title>Genomic Encyclopedia of Archaeal and Bacterial Type Strains, Phase II (KMG-II): from individual species to whole genera.</title>
        <authorList>
            <person name="Goeker M."/>
        </authorList>
    </citation>
    <scope>NUCLEOTIDE SEQUENCE [LARGE SCALE GENOMIC DNA]</scope>
    <source>
        <strain evidence="1 2">DSM 100880</strain>
    </source>
</reference>
<comment type="caution">
    <text evidence="1">The sequence shown here is derived from an EMBL/GenBank/DDBJ whole genome shotgun (WGS) entry which is preliminary data.</text>
</comment>
<dbReference type="RefSeq" id="WP_115811049.1">
    <property type="nucleotide sequence ID" value="NZ_QUNI01000002.1"/>
</dbReference>
<name>A0A3E0ES73_9FLAO</name>
<evidence type="ECO:0008006" key="3">
    <source>
        <dbReference type="Google" id="ProtNLM"/>
    </source>
</evidence>
<organism evidence="1 2">
    <name type="scientific">Flavobacterium aquicola</name>
    <dbReference type="NCBI Taxonomy" id="1682742"/>
    <lineage>
        <taxon>Bacteria</taxon>
        <taxon>Pseudomonadati</taxon>
        <taxon>Bacteroidota</taxon>
        <taxon>Flavobacteriia</taxon>
        <taxon>Flavobacteriales</taxon>
        <taxon>Flavobacteriaceae</taxon>
        <taxon>Flavobacterium</taxon>
    </lineage>
</organism>
<dbReference type="EMBL" id="QUNI01000002">
    <property type="protein sequence ID" value="REH01032.1"/>
    <property type="molecule type" value="Genomic_DNA"/>
</dbReference>
<dbReference type="AlphaFoldDB" id="A0A3E0ES73"/>
<dbReference type="OrthoDB" id="1049592at2"/>
<proteinExistence type="predicted"/>
<protein>
    <recommendedName>
        <fullName evidence="3">DUF2892 family protein</fullName>
    </recommendedName>
</protein>
<evidence type="ECO:0000313" key="1">
    <source>
        <dbReference type="EMBL" id="REH01032.1"/>
    </source>
</evidence>
<evidence type="ECO:0000313" key="2">
    <source>
        <dbReference type="Proteomes" id="UP000257136"/>
    </source>
</evidence>
<dbReference type="Proteomes" id="UP000257136">
    <property type="component" value="Unassembled WGS sequence"/>
</dbReference>
<accession>A0A3E0ES73</accession>